<proteinExistence type="predicted"/>
<dbReference type="EMBL" id="MK249157">
    <property type="protein sequence ID" value="QCQ84733.1"/>
    <property type="molecule type" value="Genomic_DNA"/>
</dbReference>
<accession>A0A4V1F5E0</accession>
<dbReference type="InterPro" id="IPR056906">
    <property type="entry name" value="ORF2/G2P_dom"/>
</dbReference>
<dbReference type="Proteomes" id="UP000322494">
    <property type="component" value="Segment"/>
</dbReference>
<evidence type="ECO:0000259" key="1">
    <source>
        <dbReference type="Pfam" id="PF23343"/>
    </source>
</evidence>
<sequence length="279" mass="32493">MRCLNPITLKTGDVVPCSQCLPCRVNRRNGWNLRLRYESTAHKTSLFVGLSYDDDNVPITSLGNQTLREEDTIHFREKLRYRFKKDGYGGFRYYLIGEYGSQTHRPHYHLQFFTSYPIPYENCMYAQEQDSTYCLTQCFKKCPIKHIRTCWPYGHATSYPCTPADIGYITLLHVTGLQPPTPDASPAFMRMSKKPAIGDCFFDQKELISRLYDRGNACYTYTPDGTLTPLPRYYRDKIFTKPEKEYLNVGISENPTDVVKSHTFTNNWLRNSWKSKGKM</sequence>
<organism evidence="2">
    <name type="scientific">Blackfly microvirus SF02</name>
    <dbReference type="NCBI Taxonomy" id="2576452"/>
    <lineage>
        <taxon>Viruses</taxon>
        <taxon>Monodnaviria</taxon>
        <taxon>Sangervirae</taxon>
        <taxon>Phixviricota</taxon>
        <taxon>Malgrandaviricetes</taxon>
        <taxon>Petitvirales</taxon>
        <taxon>Microviridae</taxon>
        <taxon>Microvirus</taxon>
    </lineage>
</organism>
<feature type="domain" description="Replication-associated protein ORF2/G2P" evidence="1">
    <location>
        <begin position="46"/>
        <end position="169"/>
    </location>
</feature>
<evidence type="ECO:0000313" key="2">
    <source>
        <dbReference type="EMBL" id="QCQ84733.1"/>
    </source>
</evidence>
<reference evidence="2" key="1">
    <citation type="submission" date="2018-12" db="EMBL/GenBank/DDBJ databases">
        <title>Singled stranded DNA viruses identified in blackflies (Austrosimulium ungulatum) sampled in New Zealand.</title>
        <authorList>
            <person name="Kraberger S."/>
            <person name="Fontenele R.S."/>
            <person name="Schmidlin K."/>
            <person name="Walters M."/>
            <person name="Varsani A."/>
        </authorList>
    </citation>
    <scope>NUCLEOTIDE SEQUENCE [LARGE SCALE GENOMIC DNA]</scope>
    <source>
        <strain evidence="2">067</strain>
    </source>
</reference>
<name>A0A4V1F5E0_9VIRU</name>
<protein>
    <submittedName>
        <fullName evidence="2">Replication initiator protein</fullName>
    </submittedName>
</protein>
<dbReference type="Pfam" id="PF23343">
    <property type="entry name" value="REP_ORF2-G2P"/>
    <property type="match status" value="1"/>
</dbReference>